<dbReference type="Gene3D" id="3.10.129.10">
    <property type="entry name" value="Hotdog Thioesterase"/>
    <property type="match status" value="1"/>
</dbReference>
<reference evidence="4 5" key="1">
    <citation type="submission" date="2023-05" db="EMBL/GenBank/DDBJ databases">
        <title>Streptantibioticus silvisoli sp. nov., acidotolerant actinomycetes 1 from pine litter.</title>
        <authorList>
            <person name="Swiecimska M."/>
            <person name="Golinska P."/>
            <person name="Sangal V."/>
            <person name="Wachnowicz B."/>
            <person name="Goodfellow M."/>
        </authorList>
    </citation>
    <scope>NUCLEOTIDE SEQUENCE [LARGE SCALE GENOMIC DNA]</scope>
    <source>
        <strain evidence="4 5">DSM 42109</strain>
    </source>
</reference>
<protein>
    <submittedName>
        <fullName evidence="4">MaoC/PaaZ C-terminal domain-containing protein</fullName>
    </submittedName>
</protein>
<keyword evidence="5" id="KW-1185">Reference proteome</keyword>
<gene>
    <name evidence="4" type="ORF">NMN56_017910</name>
</gene>
<comment type="similarity">
    <text evidence="1">Belongs to the enoyl-CoA hydratase/isomerase family.</text>
</comment>
<organism evidence="4 5">
    <name type="scientific">Streptomyces iconiensis</name>
    <dbReference type="NCBI Taxonomy" id="1384038"/>
    <lineage>
        <taxon>Bacteria</taxon>
        <taxon>Bacillati</taxon>
        <taxon>Actinomycetota</taxon>
        <taxon>Actinomycetes</taxon>
        <taxon>Kitasatosporales</taxon>
        <taxon>Streptomycetaceae</taxon>
        <taxon>Streptomyces</taxon>
    </lineage>
</organism>
<feature type="domain" description="MaoC-like" evidence="3">
    <location>
        <begin position="188"/>
        <end position="266"/>
    </location>
</feature>
<dbReference type="EMBL" id="JANCPR020000016">
    <property type="protein sequence ID" value="MDJ1133808.1"/>
    <property type="molecule type" value="Genomic_DNA"/>
</dbReference>
<comment type="caution">
    <text evidence="4">The sequence shown here is derived from an EMBL/GenBank/DDBJ whole genome shotgun (WGS) entry which is preliminary data.</text>
</comment>
<evidence type="ECO:0000256" key="1">
    <source>
        <dbReference type="ARBA" id="ARBA00005254"/>
    </source>
</evidence>
<dbReference type="PRINTS" id="PR01483">
    <property type="entry name" value="FASYNTHASE"/>
</dbReference>
<evidence type="ECO:0000313" key="4">
    <source>
        <dbReference type="EMBL" id="MDJ1133808.1"/>
    </source>
</evidence>
<dbReference type="Pfam" id="PF01575">
    <property type="entry name" value="MaoC_dehydratas"/>
    <property type="match status" value="1"/>
</dbReference>
<dbReference type="SUPFAM" id="SSF54637">
    <property type="entry name" value="Thioesterase/thiol ester dehydrase-isomerase"/>
    <property type="match status" value="2"/>
</dbReference>
<evidence type="ECO:0000259" key="3">
    <source>
        <dbReference type="Pfam" id="PF01575"/>
    </source>
</evidence>
<dbReference type="Proteomes" id="UP001214441">
    <property type="component" value="Unassembled WGS sequence"/>
</dbReference>
<feature type="compositionally biased region" description="Low complexity" evidence="2">
    <location>
        <begin position="295"/>
        <end position="304"/>
    </location>
</feature>
<dbReference type="PANTHER" id="PTHR43841:SF1">
    <property type="entry name" value="3-HYDROXYACYL-THIOESTER DEHYDRATASE X"/>
    <property type="match status" value="1"/>
</dbReference>
<dbReference type="InterPro" id="IPR002539">
    <property type="entry name" value="MaoC-like_dom"/>
</dbReference>
<feature type="region of interest" description="Disordered" evidence="2">
    <location>
        <begin position="271"/>
        <end position="312"/>
    </location>
</feature>
<dbReference type="PANTHER" id="PTHR43841">
    <property type="entry name" value="3-HYDROXYACYL-THIOESTER DEHYDRATASE HTDX-RELATED"/>
    <property type="match status" value="1"/>
</dbReference>
<dbReference type="RefSeq" id="WP_274040474.1">
    <property type="nucleotide sequence ID" value="NZ_JANCPR020000016.1"/>
</dbReference>
<proteinExistence type="inferred from homology"/>
<dbReference type="InterPro" id="IPR029069">
    <property type="entry name" value="HotDog_dom_sf"/>
</dbReference>
<dbReference type="InterPro" id="IPR003965">
    <property type="entry name" value="Fatty_acid_synthase"/>
</dbReference>
<sequence>MPKLTRPPHLAPHLAKGALTSPRKRPPYKGARLPPDEVTLVGAAVDPARLRAYNAVCRFRGGATLPPTYPHIMAFPLAMRLMAAADFPFPLLGLIHTGITVTCPVPLPVTARPTLTVHAEGVAPHRKGTEFTVVTGAELDGTTVWHSRSTYLCPHRTRESAARDTARGEEPAGLPARAAWDLPADLGRRYAAASGDRNPIHLHPLTARLFGFPRPIAHGMWTFARCLAELDGDSEGGGGGKGGELTEARAVFKAPVPLPATVTFGADGTGAFALRGEEPHGGRSRTHLSGHVERASSGGPSSGSPAPPSRSS</sequence>
<name>A0ABT6ZXL0_9ACTN</name>
<feature type="region of interest" description="Disordered" evidence="2">
    <location>
        <begin position="1"/>
        <end position="33"/>
    </location>
</feature>
<accession>A0ABT6ZXL0</accession>
<evidence type="ECO:0000256" key="2">
    <source>
        <dbReference type="SAM" id="MobiDB-lite"/>
    </source>
</evidence>
<evidence type="ECO:0000313" key="5">
    <source>
        <dbReference type="Proteomes" id="UP001214441"/>
    </source>
</evidence>